<reference evidence="5" key="1">
    <citation type="submission" date="2017-11" db="EMBL/GenBank/DDBJ databases">
        <title>Genome sequence of Pantoea sp. MSR2.</title>
        <authorList>
            <person name="Nascimento F.X."/>
        </authorList>
    </citation>
    <scope>NUCLEOTIDE SEQUENCE [LARGE SCALE GENOMIC DNA]</scope>
    <source>
        <strain evidence="5">MSR2</strain>
        <plasmid evidence="5">pmsr2c</plasmid>
    </source>
</reference>
<dbReference type="Pfam" id="PF20906">
    <property type="entry name" value="S-Me-THD_C"/>
    <property type="match status" value="1"/>
</dbReference>
<dbReference type="Gene3D" id="3.40.1610.10">
    <property type="entry name" value="CV3147-like domain"/>
    <property type="match status" value="1"/>
</dbReference>
<feature type="domain" description="S-Me-THD-like C-terminal" evidence="2">
    <location>
        <begin position="174"/>
        <end position="326"/>
    </location>
</feature>
<dbReference type="Proteomes" id="UP000424872">
    <property type="component" value="Plasmid pMSR2C"/>
</dbReference>
<evidence type="ECO:0000313" key="3">
    <source>
        <dbReference type="EMBL" id="MDO6406588.1"/>
    </source>
</evidence>
<dbReference type="InterPro" id="IPR010318">
    <property type="entry name" value="S-Me-THD_N"/>
</dbReference>
<reference evidence="3" key="3">
    <citation type="submission" date="2023-07" db="EMBL/GenBank/DDBJ databases">
        <title>The extreme plant-growth-promoting properties of Pantoea phytobeneficialis PF55 revealed by functional and genomic analysis.</title>
        <authorList>
            <person name="Nascimento F.X."/>
            <person name="Marcio R.J."/>
        </authorList>
    </citation>
    <scope>NUCLEOTIDE SEQUENCE</scope>
    <source>
        <strain evidence="3">PF55</strain>
    </source>
</reference>
<geneLocation type="plasmid" evidence="5">
    <name>pmsr2c</name>
</geneLocation>
<sequence length="359" mass="37261">MRDLSVKDVLPAMYGGLLLSAGGSGVNNSLEKHDLAAEVALGLNTIRLAKLDEIDDEGYVLISTSVGAPGFAKPELVLKDHISAADSLIEKLGSKPVGIMCGHVPGFNGWLVAAALDVPYIDAAANGRGHPTVKMGGMGLASRPDISIVQVAQAGYASTGSKISVVAEGNLVKTSQVMRHCATISGGLVASARGPYKPDFIAENGASGAISFQIELGEAMLSAEPGLNRATAAASFMGGEVIISGRVIKNDVDYKDGFDIGYVTVSNGSETLTLGVYNEFMTADKEGTRVATFPDMIGSVDARTGDPIAISTMSEGQEVSIIIAHHSQFPLGKGAIDPVVFTEIEQGLGVELYSYIKSN</sequence>
<dbReference type="Pfam" id="PF06032">
    <property type="entry name" value="S-Me-THD_N"/>
    <property type="match status" value="1"/>
</dbReference>
<dbReference type="KEGG" id="ppho:CTZ24_24780"/>
<name>A0AAP9HAS9_9GAMM</name>
<protein>
    <submittedName>
        <fullName evidence="3">DUF917 family protein</fullName>
    </submittedName>
</protein>
<keyword evidence="6" id="KW-1185">Reference proteome</keyword>
<dbReference type="EMBL" id="CP024639">
    <property type="protein sequence ID" value="QGR09681.1"/>
    <property type="molecule type" value="Genomic_DNA"/>
</dbReference>
<dbReference type="InterPro" id="IPR024071">
    <property type="entry name" value="S-Me-THD_C_sf"/>
</dbReference>
<evidence type="ECO:0000313" key="6">
    <source>
        <dbReference type="Proteomes" id="UP001171299"/>
    </source>
</evidence>
<dbReference type="Gene3D" id="2.40.390.10">
    <property type="entry name" value="CV3147-like"/>
    <property type="match status" value="1"/>
</dbReference>
<accession>A0AAP9HAS9</accession>
<feature type="domain" description="S-Me-THD N-terminal" evidence="1">
    <location>
        <begin position="13"/>
        <end position="141"/>
    </location>
</feature>
<dbReference type="InterPro" id="IPR027479">
    <property type="entry name" value="S-Me-THD_N_sf"/>
</dbReference>
<evidence type="ECO:0000259" key="1">
    <source>
        <dbReference type="Pfam" id="PF06032"/>
    </source>
</evidence>
<geneLocation type="plasmid" evidence="4">
    <name>pMSR2C</name>
</geneLocation>
<reference evidence="4" key="2">
    <citation type="journal article" date="2020" name="Environ. Microbiol.">
        <title>The extreme plant-growth-promoting properties of Pantoea phytobeneficialis MSR2 revealed by functional and genomic analysis.</title>
        <authorList>
            <person name="Nascimento F.X."/>
            <person name="Hernandez A.G."/>
            <person name="Glick B.R."/>
            <person name="Rossi M.J."/>
        </authorList>
    </citation>
    <scope>NUCLEOTIDE SEQUENCE</scope>
    <source>
        <strain evidence="4">MSR2</strain>
    </source>
</reference>
<dbReference type="AlphaFoldDB" id="A0AAP9HAS9"/>
<evidence type="ECO:0000313" key="4">
    <source>
        <dbReference type="EMBL" id="QGR09681.1"/>
    </source>
</evidence>
<organism evidence="4 5">
    <name type="scientific">Pantoea phytobeneficialis</name>
    <dbReference type="NCBI Taxonomy" id="2052056"/>
    <lineage>
        <taxon>Bacteria</taxon>
        <taxon>Pseudomonadati</taxon>
        <taxon>Pseudomonadota</taxon>
        <taxon>Gammaproteobacteria</taxon>
        <taxon>Enterobacterales</taxon>
        <taxon>Erwiniaceae</taxon>
        <taxon>Pantoea</taxon>
    </lineage>
</organism>
<dbReference type="RefSeq" id="WP_208727062.1">
    <property type="nucleotide sequence ID" value="NZ_CP024639.1"/>
</dbReference>
<dbReference type="SUPFAM" id="SSF160991">
    <property type="entry name" value="CV3147-like"/>
    <property type="match status" value="1"/>
</dbReference>
<evidence type="ECO:0000259" key="2">
    <source>
        <dbReference type="Pfam" id="PF20906"/>
    </source>
</evidence>
<dbReference type="Proteomes" id="UP001171299">
    <property type="component" value="Unassembled WGS sequence"/>
</dbReference>
<gene>
    <name evidence="4" type="ORF">CTZ24_24780</name>
    <name evidence="3" type="ORF">Q3404_08370</name>
</gene>
<keyword evidence="4" id="KW-0614">Plasmid</keyword>
<dbReference type="InterPro" id="IPR048350">
    <property type="entry name" value="S-Me-THD-like_C"/>
</dbReference>
<evidence type="ECO:0000313" key="5">
    <source>
        <dbReference type="Proteomes" id="UP000424872"/>
    </source>
</evidence>
<proteinExistence type="predicted"/>
<dbReference type="EMBL" id="JAUOOM010000006">
    <property type="protein sequence ID" value="MDO6406588.1"/>
    <property type="molecule type" value="Genomic_DNA"/>
</dbReference>